<dbReference type="Proteomes" id="UP001305702">
    <property type="component" value="Chromosome"/>
</dbReference>
<evidence type="ECO:0000313" key="2">
    <source>
        <dbReference type="Proteomes" id="UP001305702"/>
    </source>
</evidence>
<sequence>MVDRKAAERRWTYGLNVFERYMEEVLSHAGMAFQKWESAREAVEASPDVLIAALAGEDEETTAVLWEYAERGGTILSCGGLNPFAVKLGSELAGVYGSGYARFGEAYGKADSVRFLSARPWRVKDAGQGLQSELGLLHKESPDGVEIGAALQQFAIGQGRLVRWSVDIADTIVRLQQGTEPVLTDGVPARDGSGPINENILKADDRCAMDWDHDRLHTETGYPYYAYPYADYWRELFLGRLLRTVVDKGLTLPFVGYWPEGIRQVAMISHDSDGNQDIHAEATLELLKECGIHSTWCMIESGYSPSIYDRVKAEGHELAFHYNALDSQNGKWDEAEFDRQLEWLKKAAGLPQVHSNKNHYTRFEGWSELFAWCEKNGVESDQTRGPSKKGNVGFLFGTCHPYYPISWSNEQNRLHDVVEISFTTQDMDLSPHWSDSSIVLPFLETAAQVEGIAHFLFHQVHIQGKESVRDALRKVVREARNRGFVFWTGKQVNDWHRARRKLAVLSVDPQGAVQVEGAGEAKGAVVWIPVADSYQPAPGEAVEERFGVRCRKQSVASILSV</sequence>
<evidence type="ECO:0000313" key="1">
    <source>
        <dbReference type="EMBL" id="WNQ11888.1"/>
    </source>
</evidence>
<dbReference type="KEGG" id="paun:MJA45_02190"/>
<dbReference type="EMBL" id="CP130318">
    <property type="protein sequence ID" value="WNQ11888.1"/>
    <property type="molecule type" value="Genomic_DNA"/>
</dbReference>
<dbReference type="SUPFAM" id="SSF88713">
    <property type="entry name" value="Glycoside hydrolase/deacetylase"/>
    <property type="match status" value="1"/>
</dbReference>
<protein>
    <submittedName>
        <fullName evidence="1">Uncharacterized protein</fullName>
    </submittedName>
</protein>
<name>A0AA96LET0_9BACL</name>
<dbReference type="Gene3D" id="3.20.20.370">
    <property type="entry name" value="Glycoside hydrolase/deacetylase"/>
    <property type="match status" value="1"/>
</dbReference>
<gene>
    <name evidence="1" type="ORF">MJA45_02190</name>
</gene>
<proteinExistence type="predicted"/>
<accession>A0AA96LET0</accession>
<dbReference type="InterPro" id="IPR011330">
    <property type="entry name" value="Glyco_hydro/deAcase_b/a-brl"/>
</dbReference>
<reference evidence="1 2" key="1">
    <citation type="submission" date="2022-02" db="EMBL/GenBank/DDBJ databases">
        <title>Paenibacillus sp. MBLB1776 Whole Genome Shotgun Sequencing.</title>
        <authorList>
            <person name="Hwang C.Y."/>
            <person name="Cho E.-S."/>
            <person name="Seo M.-J."/>
        </authorList>
    </citation>
    <scope>NUCLEOTIDE SEQUENCE [LARGE SCALE GENOMIC DNA]</scope>
    <source>
        <strain evidence="1 2">MBLB1776</strain>
    </source>
</reference>
<keyword evidence="2" id="KW-1185">Reference proteome</keyword>
<dbReference type="GO" id="GO:0005975">
    <property type="term" value="P:carbohydrate metabolic process"/>
    <property type="evidence" value="ECO:0007669"/>
    <property type="project" value="InterPro"/>
</dbReference>
<organism evidence="1 2">
    <name type="scientific">Paenibacillus aurantius</name>
    <dbReference type="NCBI Taxonomy" id="2918900"/>
    <lineage>
        <taxon>Bacteria</taxon>
        <taxon>Bacillati</taxon>
        <taxon>Bacillota</taxon>
        <taxon>Bacilli</taxon>
        <taxon>Bacillales</taxon>
        <taxon>Paenibacillaceae</taxon>
        <taxon>Paenibacillus</taxon>
    </lineage>
</organism>
<dbReference type="RefSeq" id="WP_315605664.1">
    <property type="nucleotide sequence ID" value="NZ_CP130318.1"/>
</dbReference>
<dbReference type="AlphaFoldDB" id="A0AA96LET0"/>